<feature type="region of interest" description="Disordered" evidence="9">
    <location>
        <begin position="789"/>
        <end position="1036"/>
    </location>
</feature>
<sequence>MPGSDSVLRSTGSLALPNGTDVAPGGIDNVDAVANNDPAIEAAAGIEAPPGAAAGTVPTPPLPYGPRDWRARIGWVRQSPYFRRSVQCGLGTVVILVVLSPAAVARALTVSTSTSSSAGPPAFCLLNFYLLLLVSSASGQSPLQVGAQQIFGNLFGGALAIAAMYITYGFNGGSYDNTLAKAVTMVLASAVVLFCLTVCRFHFRPYTLLYLFQSITFTMCTASLYHVTTKIYEFTLYWWVYSAIGGSVAFLCATFVLPISAGNIVRRRLAAGLLHSAQVARCALEVMTGEVAPDTGLLAAASGETAERIGLDSGLYPQLAPLYASVISASLSLQDAYMHLAYAPHWLEVYRRQHRFPRHAFRLLSILSRSLLNAIMMCVYPVQTGTLHVSLIARHREQLLALADALDATCGVLGDVLVQNAPISHALEKLRVLEARYASLAVASRFKGSTVTQDTLALDLVLSLLFTAVTRLRRMMMLLPEALGADQPASLEPVLTHFQAEAEGRASDWSLTALTRIPAAGSGARDDPVELLRASLRAAQPKQGMSSKVLAMLAPPPLLEVPAQEQRRTRWRRARDWLPGKLGVHPRVFALGFQMVAAYTTVLIMLTIPPVNAVFDNSLNWSLFVIVSVLEPSTGGAIFKGAQRLAGTLAAGCLGVALQYFVYLLNGLSYRNTVGKSAAMTACLGLVASGAAAASVKFPRYHYVFTIGVITVALTALPGFNSNTTQPAVALWRAVTNALGVMVELLAVTLVLPVTARQHFKVTMSATLQQLAAVSRTAFEGALPRTLRHTAASKPGLQPAQKPRQRQRRQRWWRQRLGAMAVAEDEEEEEESELDTSEGSGEQQLQEAARTDSSTGAHAWQQQQQQQQRLRRRQQGGEAPREGSGRSAGSCSGSQLSASGRPAAIEMQGGPQGFAGLTLPPVRTQPASGQGTPQHPVSVQSPQGRGEQQHAGAGSPAAAAGSPPQSARSWARGQQQPASPLSPRGSSAGAACRRRTGSGSGLTALGPGGGQMPHGQTPRPLHPGMERSQSQQSDVSVHMSIYVSQGRFKVMGTGYASQLPLLRSTSDRIVAMLQLRTALSFEWYPFSTSHRFPFEAGFRSQRLCRHMLNVVAAVPILLDSNDVSALPLLAPFADRLHLLVEQLALCLEAMSGMVQGRQDPPAVVSLVLALEEHVRRLFLAVLAHLADRGNDSSGGSEADIITVLAFIAVVCNAAYVARLLAIALMRTFHPVQGARSEAALLEHPNRWALDDRMLHLFTGILGVAIGSSATGSGGPLTPRNNGMTPRHRPSWEGSRHSVAVSIRAASPQAAGGGGRGGLASDLV</sequence>
<evidence type="ECO:0000256" key="1">
    <source>
        <dbReference type="ARBA" id="ARBA00004141"/>
    </source>
</evidence>
<dbReference type="GO" id="GO:0016020">
    <property type="term" value="C:membrane"/>
    <property type="evidence" value="ECO:0007669"/>
    <property type="project" value="UniProtKB-SubCell"/>
</dbReference>
<feature type="transmembrane region" description="Helical" evidence="10">
    <location>
        <begin position="208"/>
        <end position="226"/>
    </location>
</feature>
<keyword evidence="6" id="KW-0406">Ion transport</keyword>
<evidence type="ECO:0000256" key="9">
    <source>
        <dbReference type="SAM" id="MobiDB-lite"/>
    </source>
</evidence>
<evidence type="ECO:0000256" key="5">
    <source>
        <dbReference type="ARBA" id="ARBA00022989"/>
    </source>
</evidence>
<dbReference type="OrthoDB" id="511689at2759"/>
<feature type="compositionally biased region" description="Acidic residues" evidence="9">
    <location>
        <begin position="823"/>
        <end position="836"/>
    </location>
</feature>
<evidence type="ECO:0000313" key="11">
    <source>
        <dbReference type="EMBL" id="KAI3435823.1"/>
    </source>
</evidence>
<dbReference type="GO" id="GO:0034220">
    <property type="term" value="P:monoatomic ion transmembrane transport"/>
    <property type="evidence" value="ECO:0007669"/>
    <property type="project" value="UniProtKB-KW"/>
</dbReference>
<evidence type="ECO:0000256" key="3">
    <source>
        <dbReference type="ARBA" id="ARBA00022448"/>
    </source>
</evidence>
<feature type="transmembrane region" description="Helical" evidence="10">
    <location>
        <begin position="732"/>
        <end position="754"/>
    </location>
</feature>
<feature type="transmembrane region" description="Helical" evidence="10">
    <location>
        <begin position="677"/>
        <end position="696"/>
    </location>
</feature>
<keyword evidence="8" id="KW-0407">Ion channel</keyword>
<keyword evidence="3" id="KW-0813">Transport</keyword>
<feature type="transmembrane region" description="Helical" evidence="10">
    <location>
        <begin position="646"/>
        <end position="665"/>
    </location>
</feature>
<dbReference type="InterPro" id="IPR020966">
    <property type="entry name" value="ALMT"/>
</dbReference>
<evidence type="ECO:0000256" key="4">
    <source>
        <dbReference type="ARBA" id="ARBA00022692"/>
    </source>
</evidence>
<feature type="compositionally biased region" description="Low complexity" evidence="9">
    <location>
        <begin position="982"/>
        <end position="991"/>
    </location>
</feature>
<feature type="compositionally biased region" description="Low complexity" evidence="9">
    <location>
        <begin position="949"/>
        <end position="967"/>
    </location>
</feature>
<dbReference type="EMBL" id="SIDB01000002">
    <property type="protein sequence ID" value="KAI3435823.1"/>
    <property type="molecule type" value="Genomic_DNA"/>
</dbReference>
<comment type="subcellular location">
    <subcellularLocation>
        <location evidence="1">Membrane</location>
        <topology evidence="1">Multi-pass membrane protein</topology>
    </subcellularLocation>
</comment>
<evidence type="ECO:0000313" key="12">
    <source>
        <dbReference type="Proteomes" id="UP001055712"/>
    </source>
</evidence>
<feature type="transmembrane region" description="Helical" evidence="10">
    <location>
        <begin position="182"/>
        <end position="201"/>
    </location>
</feature>
<evidence type="ECO:0000256" key="7">
    <source>
        <dbReference type="ARBA" id="ARBA00023136"/>
    </source>
</evidence>
<name>A0A9D4Z0D8_CHLVU</name>
<comment type="similarity">
    <text evidence="2">Belongs to the aromatic acid exporter (TC 2.A.85) family.</text>
</comment>
<organism evidence="11 12">
    <name type="scientific">Chlorella vulgaris</name>
    <name type="common">Green alga</name>
    <dbReference type="NCBI Taxonomy" id="3077"/>
    <lineage>
        <taxon>Eukaryota</taxon>
        <taxon>Viridiplantae</taxon>
        <taxon>Chlorophyta</taxon>
        <taxon>core chlorophytes</taxon>
        <taxon>Trebouxiophyceae</taxon>
        <taxon>Chlorellales</taxon>
        <taxon>Chlorellaceae</taxon>
        <taxon>Chlorella clade</taxon>
        <taxon>Chlorella</taxon>
    </lineage>
</organism>
<keyword evidence="7 10" id="KW-0472">Membrane</keyword>
<dbReference type="GO" id="GO:0015743">
    <property type="term" value="P:malate transport"/>
    <property type="evidence" value="ECO:0007669"/>
    <property type="project" value="InterPro"/>
</dbReference>
<feature type="region of interest" description="Disordered" evidence="9">
    <location>
        <begin position="1271"/>
        <end position="1292"/>
    </location>
</feature>
<dbReference type="Proteomes" id="UP001055712">
    <property type="component" value="Unassembled WGS sequence"/>
</dbReference>
<evidence type="ECO:0000256" key="10">
    <source>
        <dbReference type="SAM" id="Phobius"/>
    </source>
</evidence>
<dbReference type="PANTHER" id="PTHR31086">
    <property type="entry name" value="ALUMINUM-ACTIVATED MALATE TRANSPORTER 10"/>
    <property type="match status" value="1"/>
</dbReference>
<evidence type="ECO:0000256" key="8">
    <source>
        <dbReference type="ARBA" id="ARBA00023303"/>
    </source>
</evidence>
<protein>
    <submittedName>
        <fullName evidence="11">Uncharacterized protein</fullName>
    </submittedName>
</protein>
<accession>A0A9D4Z0D8</accession>
<feature type="compositionally biased region" description="Polar residues" evidence="9">
    <location>
        <begin position="843"/>
        <end position="856"/>
    </location>
</feature>
<feature type="transmembrane region" description="Helical" evidence="10">
    <location>
        <begin position="88"/>
        <end position="108"/>
    </location>
</feature>
<feature type="compositionally biased region" description="Low complexity" evidence="9">
    <location>
        <begin position="885"/>
        <end position="894"/>
    </location>
</feature>
<reference evidence="11" key="1">
    <citation type="journal article" date="2019" name="Plant J.">
        <title>Chlorella vulgaris genome assembly and annotation reveals the molecular basis for metabolic acclimation to high light conditions.</title>
        <authorList>
            <person name="Cecchin M."/>
            <person name="Marcolungo L."/>
            <person name="Rossato M."/>
            <person name="Girolomoni L."/>
            <person name="Cosentino E."/>
            <person name="Cuine S."/>
            <person name="Li-Beisson Y."/>
            <person name="Delledonne M."/>
            <person name="Ballottari M."/>
        </authorList>
    </citation>
    <scope>NUCLEOTIDE SEQUENCE</scope>
    <source>
        <strain evidence="11">211/11P</strain>
    </source>
</reference>
<feature type="transmembrane region" description="Helical" evidence="10">
    <location>
        <begin position="150"/>
        <end position="170"/>
    </location>
</feature>
<reference evidence="11" key="2">
    <citation type="submission" date="2020-11" db="EMBL/GenBank/DDBJ databases">
        <authorList>
            <person name="Cecchin M."/>
            <person name="Marcolungo L."/>
            <person name="Rossato M."/>
            <person name="Girolomoni L."/>
            <person name="Cosentino E."/>
            <person name="Cuine S."/>
            <person name="Li-Beisson Y."/>
            <person name="Delledonne M."/>
            <person name="Ballottari M."/>
        </authorList>
    </citation>
    <scope>NUCLEOTIDE SEQUENCE</scope>
    <source>
        <strain evidence="11">211/11P</strain>
        <tissue evidence="11">Whole cell</tissue>
    </source>
</reference>
<evidence type="ECO:0000256" key="2">
    <source>
        <dbReference type="ARBA" id="ARBA00007079"/>
    </source>
</evidence>
<comment type="caution">
    <text evidence="11">The sequence shown here is derived from an EMBL/GenBank/DDBJ whole genome shotgun (WGS) entry which is preliminary data.</text>
</comment>
<feature type="transmembrane region" description="Helical" evidence="10">
    <location>
        <begin position="238"/>
        <end position="259"/>
    </location>
</feature>
<feature type="transmembrane region" description="Helical" evidence="10">
    <location>
        <begin position="703"/>
        <end position="720"/>
    </location>
</feature>
<keyword evidence="4 10" id="KW-0812">Transmembrane</keyword>
<keyword evidence="5 10" id="KW-1133">Transmembrane helix</keyword>
<proteinExistence type="inferred from homology"/>
<feature type="transmembrane region" description="Helical" evidence="10">
    <location>
        <begin position="1200"/>
        <end position="1225"/>
    </location>
</feature>
<feature type="compositionally biased region" description="Polar residues" evidence="9">
    <location>
        <begin position="925"/>
        <end position="943"/>
    </location>
</feature>
<gene>
    <name evidence="11" type="ORF">D9Q98_001881</name>
</gene>
<feature type="region of interest" description="Disordered" evidence="9">
    <location>
        <begin position="1"/>
        <end position="21"/>
    </location>
</feature>
<feature type="transmembrane region" description="Helical" evidence="10">
    <location>
        <begin position="120"/>
        <end position="138"/>
    </location>
</feature>
<dbReference type="Pfam" id="PF11744">
    <property type="entry name" value="ALMT"/>
    <property type="match status" value="1"/>
</dbReference>
<keyword evidence="12" id="KW-1185">Reference proteome</keyword>
<feature type="transmembrane region" description="Helical" evidence="10">
    <location>
        <begin position="588"/>
        <end position="609"/>
    </location>
</feature>
<evidence type="ECO:0000256" key="6">
    <source>
        <dbReference type="ARBA" id="ARBA00023065"/>
    </source>
</evidence>
<feature type="compositionally biased region" description="Basic residues" evidence="9">
    <location>
        <begin position="803"/>
        <end position="814"/>
    </location>
</feature>